<evidence type="ECO:0008006" key="3">
    <source>
        <dbReference type="Google" id="ProtNLM"/>
    </source>
</evidence>
<evidence type="ECO:0000313" key="2">
    <source>
        <dbReference type="Proteomes" id="UP000745859"/>
    </source>
</evidence>
<dbReference type="EMBL" id="JAASQL010000007">
    <property type="protein sequence ID" value="NIJ46514.1"/>
    <property type="molecule type" value="Genomic_DNA"/>
</dbReference>
<accession>A0ABX0UCF2</accession>
<sequence length="114" mass="13321">MQLVEQWNYFGNKLKQDGELNMFSIVNANKPVLKNGEIIFALPNLLMEEQFGAVRSRLLNYLRQELNNYGIQIKTVVVQSEKKKYIYTPQEKFKKLVESNPNVLLLKNKFGLNI</sequence>
<name>A0ABX0UCF2_9FLAO</name>
<proteinExistence type="predicted"/>
<evidence type="ECO:0000313" key="1">
    <source>
        <dbReference type="EMBL" id="NIJ46514.1"/>
    </source>
</evidence>
<dbReference type="Proteomes" id="UP000745859">
    <property type="component" value="Unassembled WGS sequence"/>
</dbReference>
<gene>
    <name evidence="1" type="ORF">FHR24_003002</name>
</gene>
<keyword evidence="2" id="KW-1185">Reference proteome</keyword>
<protein>
    <recommendedName>
        <fullName evidence="3">DNA polymerase-3 subunit gamma/tau</fullName>
    </recommendedName>
</protein>
<reference evidence="1 2" key="1">
    <citation type="submission" date="2020-03" db="EMBL/GenBank/DDBJ databases">
        <title>Genomic Encyclopedia of Type Strains, Phase IV (KMG-IV): sequencing the most valuable type-strain genomes for metagenomic binning, comparative biology and taxonomic classification.</title>
        <authorList>
            <person name="Goeker M."/>
        </authorList>
    </citation>
    <scope>NUCLEOTIDE SEQUENCE [LARGE SCALE GENOMIC DNA]</scope>
    <source>
        <strain evidence="1 2">DSM 101599</strain>
    </source>
</reference>
<comment type="caution">
    <text evidence="1">The sequence shown here is derived from an EMBL/GenBank/DDBJ whole genome shotgun (WGS) entry which is preliminary data.</text>
</comment>
<organism evidence="1 2">
    <name type="scientific">Wenyingzhuangia heitensis</name>
    <dbReference type="NCBI Taxonomy" id="1487859"/>
    <lineage>
        <taxon>Bacteria</taxon>
        <taxon>Pseudomonadati</taxon>
        <taxon>Bacteroidota</taxon>
        <taxon>Flavobacteriia</taxon>
        <taxon>Flavobacteriales</taxon>
        <taxon>Flavobacteriaceae</taxon>
        <taxon>Wenyingzhuangia</taxon>
    </lineage>
</organism>